<proteinExistence type="inferred from homology"/>
<dbReference type="EMBL" id="CP073720">
    <property type="protein sequence ID" value="UWP82152.1"/>
    <property type="molecule type" value="Genomic_DNA"/>
</dbReference>
<accession>A0ABY5VXZ6</accession>
<dbReference type="SUPFAM" id="SSF53067">
    <property type="entry name" value="Actin-like ATPase domain"/>
    <property type="match status" value="1"/>
</dbReference>
<evidence type="ECO:0000313" key="3">
    <source>
        <dbReference type="Proteomes" id="UP001059617"/>
    </source>
</evidence>
<comment type="similarity">
    <text evidence="1">Belongs to the ROK (NagC/XylR) family.</text>
</comment>
<evidence type="ECO:0000256" key="1">
    <source>
        <dbReference type="ARBA" id="ARBA00006479"/>
    </source>
</evidence>
<dbReference type="InterPro" id="IPR043129">
    <property type="entry name" value="ATPase_NBD"/>
</dbReference>
<dbReference type="RefSeq" id="WP_259859923.1">
    <property type="nucleotide sequence ID" value="NZ_BAAAST010000147.1"/>
</dbReference>
<gene>
    <name evidence="2" type="ORF">Dfulv_45000</name>
</gene>
<reference evidence="2" key="1">
    <citation type="submission" date="2021-04" db="EMBL/GenBank/DDBJ databases">
        <authorList>
            <person name="Hartkoorn R.C."/>
            <person name="Beaudoing E."/>
            <person name="Hot D."/>
        </authorList>
    </citation>
    <scope>NUCLEOTIDE SEQUENCE</scope>
    <source>
        <strain evidence="2">NRRL B-16292</strain>
    </source>
</reference>
<protein>
    <submittedName>
        <fullName evidence="2">ROK family protein</fullName>
    </submittedName>
</protein>
<dbReference type="Gene3D" id="3.30.420.40">
    <property type="match status" value="2"/>
</dbReference>
<dbReference type="InterPro" id="IPR036388">
    <property type="entry name" value="WH-like_DNA-bd_sf"/>
</dbReference>
<reference evidence="2" key="2">
    <citation type="submission" date="2022-09" db="EMBL/GenBank/DDBJ databases">
        <title>Biosynthetic gene clusters of Dactylosporangioum fulvum.</title>
        <authorList>
            <person name="Caradec T."/>
        </authorList>
    </citation>
    <scope>NUCLEOTIDE SEQUENCE</scope>
    <source>
        <strain evidence="2">NRRL B-16292</strain>
    </source>
</reference>
<dbReference type="Pfam" id="PF00480">
    <property type="entry name" value="ROK"/>
    <property type="match status" value="1"/>
</dbReference>
<dbReference type="PANTHER" id="PTHR18964">
    <property type="entry name" value="ROK (REPRESSOR, ORF, KINASE) FAMILY"/>
    <property type="match status" value="1"/>
</dbReference>
<dbReference type="InterPro" id="IPR000600">
    <property type="entry name" value="ROK"/>
</dbReference>
<dbReference type="PANTHER" id="PTHR18964:SF149">
    <property type="entry name" value="BIFUNCTIONAL UDP-N-ACETYLGLUCOSAMINE 2-EPIMERASE_N-ACETYLMANNOSAMINE KINASE"/>
    <property type="match status" value="1"/>
</dbReference>
<organism evidence="2 3">
    <name type="scientific">Dactylosporangium fulvum</name>
    <dbReference type="NCBI Taxonomy" id="53359"/>
    <lineage>
        <taxon>Bacteria</taxon>
        <taxon>Bacillati</taxon>
        <taxon>Actinomycetota</taxon>
        <taxon>Actinomycetes</taxon>
        <taxon>Micromonosporales</taxon>
        <taxon>Micromonosporaceae</taxon>
        <taxon>Dactylosporangium</taxon>
    </lineage>
</organism>
<dbReference type="SUPFAM" id="SSF46785">
    <property type="entry name" value="Winged helix' DNA-binding domain"/>
    <property type="match status" value="1"/>
</dbReference>
<dbReference type="Proteomes" id="UP001059617">
    <property type="component" value="Chromosome"/>
</dbReference>
<dbReference type="Gene3D" id="1.10.10.10">
    <property type="entry name" value="Winged helix-like DNA-binding domain superfamily/Winged helix DNA-binding domain"/>
    <property type="match status" value="1"/>
</dbReference>
<sequence length="401" mass="42979">MFVLSRASSRPQRRRAVSIGSLLRVVLEHGPLPRSTMARLTGLSPASVTGHTAELLSLGLLTELPEATAANGMGRPFLPVDLDTSVGIVAGIHYAIPHATVALLDIRGRVLVERMIPHGDAGADRIIERSADALARLLYEHPHGDRLLGIGIATGGWVDRDHGTIVEHPMLGWRQVPVGAIFARRFGVPALVDSHSRALVRAEQLFGHPRSRESVLAVFIGNVVDAAFALGEQVHHGPRFQAGSIAHLPVAGSTEPCSCGRVGCLQATVSERRLVRRAHQAGLIAERSVFELVDVAVAGDPAARELFRWRAEVVGRAIAPIADLLHPELVLLVEPGLARLPDCLAILREQVARHSATVTDPDRTVLMSSFMHAPLAMAGGAVMLDALYTDPFTVMAFEEAS</sequence>
<evidence type="ECO:0000313" key="2">
    <source>
        <dbReference type="EMBL" id="UWP82152.1"/>
    </source>
</evidence>
<dbReference type="InterPro" id="IPR036390">
    <property type="entry name" value="WH_DNA-bd_sf"/>
</dbReference>
<keyword evidence="3" id="KW-1185">Reference proteome</keyword>
<name>A0ABY5VXZ6_9ACTN</name>